<dbReference type="AlphaFoldDB" id="A0A6J4HBT7"/>
<dbReference type="GO" id="GO:0005829">
    <property type="term" value="C:cytosol"/>
    <property type="evidence" value="ECO:0007669"/>
    <property type="project" value="TreeGrafter"/>
</dbReference>
<dbReference type="EMBL" id="CADCTF010000021">
    <property type="protein sequence ID" value="CAA9219184.1"/>
    <property type="molecule type" value="Genomic_DNA"/>
</dbReference>
<evidence type="ECO:0000313" key="2">
    <source>
        <dbReference type="EMBL" id="CAA9219184.1"/>
    </source>
</evidence>
<organism evidence="2">
    <name type="scientific">uncultured Acidimicrobiales bacterium</name>
    <dbReference type="NCBI Taxonomy" id="310071"/>
    <lineage>
        <taxon>Bacteria</taxon>
        <taxon>Bacillati</taxon>
        <taxon>Actinomycetota</taxon>
        <taxon>Acidimicrobiia</taxon>
        <taxon>Acidimicrobiales</taxon>
        <taxon>environmental samples</taxon>
    </lineage>
</organism>
<dbReference type="PANTHER" id="PTHR43421">
    <property type="entry name" value="METALLOPROTEASE PMBA"/>
    <property type="match status" value="1"/>
</dbReference>
<dbReference type="PANTHER" id="PTHR43421:SF1">
    <property type="entry name" value="METALLOPROTEASE PMBA"/>
    <property type="match status" value="1"/>
</dbReference>
<dbReference type="InterPro" id="IPR045569">
    <property type="entry name" value="Metalloprtase-TldD/E_C"/>
</dbReference>
<feature type="domain" description="Metalloprotease TldD/E C-terminal" evidence="1">
    <location>
        <begin position="48"/>
        <end position="266"/>
    </location>
</feature>
<name>A0A6J4HBT7_9ACTN</name>
<dbReference type="SUPFAM" id="SSF111283">
    <property type="entry name" value="Putative modulator of DNA gyrase, PmbA/TldD"/>
    <property type="match status" value="1"/>
</dbReference>
<evidence type="ECO:0000259" key="1">
    <source>
        <dbReference type="Pfam" id="PF19289"/>
    </source>
</evidence>
<accession>A0A6J4HBT7</accession>
<dbReference type="InterPro" id="IPR036059">
    <property type="entry name" value="TldD/PmbA_sf"/>
</dbReference>
<protein>
    <submittedName>
        <fullName evidence="2">TldE protein, part of TldE/TldD proteolytic complex</fullName>
    </submittedName>
</protein>
<dbReference type="Pfam" id="PF19289">
    <property type="entry name" value="PmbA_TldD_3rd"/>
    <property type="match status" value="1"/>
</dbReference>
<proteinExistence type="predicted"/>
<dbReference type="InterPro" id="IPR047657">
    <property type="entry name" value="PmbA"/>
</dbReference>
<dbReference type="GO" id="GO:0008237">
    <property type="term" value="F:metallopeptidase activity"/>
    <property type="evidence" value="ECO:0007669"/>
    <property type="project" value="InterPro"/>
</dbReference>
<gene>
    <name evidence="2" type="ORF">AVDCRST_MAG50-552</name>
</gene>
<dbReference type="GO" id="GO:0006508">
    <property type="term" value="P:proteolysis"/>
    <property type="evidence" value="ECO:0007669"/>
    <property type="project" value="InterPro"/>
</dbReference>
<reference evidence="2" key="1">
    <citation type="submission" date="2020-02" db="EMBL/GenBank/DDBJ databases">
        <authorList>
            <person name="Meier V. D."/>
        </authorList>
    </citation>
    <scope>NUCLEOTIDE SEQUENCE</scope>
    <source>
        <strain evidence="2">AVDCRST_MAG50</strain>
    </source>
</reference>
<sequence length="267" mass="27327">MAEADGETRTGSGFDLGRSPTTLDIDFAAEEAAAHATRLLGATQPASSRMTVVFEPSVTASILGIIGRTLSGEAVLKGRSLFADRLGEEVAAPGVTLVDDATDPSSFGAWPDDDEGLASRRNVLVEQGVLARFLHSSYSGRRSGAGSTGSAVRGYSSTPTVAPRALSLVPGTRSQEELIASVGEGVLVQSVTGLGSGVNAVSGDFSVGAEGLMIRNGALAEPVRGMTLASTLQRMCRDIVNVGADQRWFGGGAGMSLAVRDISIGGR</sequence>